<dbReference type="SUPFAM" id="SSF51905">
    <property type="entry name" value="FAD/NAD(P)-binding domain"/>
    <property type="match status" value="1"/>
</dbReference>
<protein>
    <submittedName>
        <fullName evidence="2">FAD dependent oxidoreductase</fullName>
    </submittedName>
</protein>
<dbReference type="InterPro" id="IPR036188">
    <property type="entry name" value="FAD/NAD-bd_sf"/>
</dbReference>
<dbReference type="GeneID" id="55970970"/>
<dbReference type="PANTHER" id="PTHR13847:SF260">
    <property type="entry name" value="FAD DEPENDENT OXIDOREDUCTASE DOMAIN-CONTAINING PROTEIN"/>
    <property type="match status" value="1"/>
</dbReference>
<dbReference type="AlphaFoldDB" id="A0A9P5CYJ9"/>
<reference evidence="2" key="1">
    <citation type="submission" date="2020-03" db="EMBL/GenBank/DDBJ databases">
        <title>Site-based positive gene gene selection in Geosmithia morbida across the United States reveals a broad range of putative effectors and factors for local host and environmental adapation.</title>
        <authorList>
            <person name="Onufrak A."/>
            <person name="Murdoch R.W."/>
            <person name="Gazis R."/>
            <person name="Huff M."/>
            <person name="Staton M."/>
            <person name="Klingeman W."/>
            <person name="Hadziabdic D."/>
        </authorList>
    </citation>
    <scope>NUCLEOTIDE SEQUENCE</scope>
    <source>
        <strain evidence="2">1262</strain>
    </source>
</reference>
<name>A0A9P5CYJ9_9HYPO</name>
<dbReference type="Gene3D" id="3.50.50.60">
    <property type="entry name" value="FAD/NAD(P)-binding domain"/>
    <property type="match status" value="1"/>
</dbReference>
<accession>A0A9P5CYJ9</accession>
<dbReference type="PANTHER" id="PTHR13847">
    <property type="entry name" value="SARCOSINE DEHYDROGENASE-RELATED"/>
    <property type="match status" value="1"/>
</dbReference>
<sequence>MTSLSATNYEDATSASIGRSRSGYPKQDGSSVSAWLEAAQGDALLDHSSAPTLPPEADIVIIGSGLSGTLIAHHSIETWPDKKILVLEARQFCSGATGRNAGHCKPDQWRGFPKYAEKFGDEQALKILENEQQTWTQLVSYVRENDVACDLWVGDTFDVPVTKEAADAAASAMKRFMAAGGKTEHIKIINDPKAAAELTLIKDAKACYAWPASTLNPWKLTAHIMRDNLKKGLGLYTHTEAKSVVPSSGSPLVWSVQTSRGSIRCSQVVYATNAYSSAVQPSLEGLISPYPHICTNVIPLVPSHQPFPLRNSYGILTNNGFFSINPRLPRGGSILFGGANPGQAEYTDWLRPYPEKFINDNQKSFGSISKAVRELALSQLPGWEASMSEARHYEKGWSGIIAFSADSVPFVGQIPDLPGQWISAGHEGHGMARIFTAAPGLVKFMAGGSWANTGLPDVFQITPDRVSKLRGQPLEILLTRR</sequence>
<comment type="caution">
    <text evidence="2">The sequence shown here is derived from an EMBL/GenBank/DDBJ whole genome shotgun (WGS) entry which is preliminary data.</text>
</comment>
<dbReference type="InterPro" id="IPR006076">
    <property type="entry name" value="FAD-dep_OxRdtase"/>
</dbReference>
<proteinExistence type="predicted"/>
<evidence type="ECO:0000259" key="1">
    <source>
        <dbReference type="Pfam" id="PF01266"/>
    </source>
</evidence>
<dbReference type="Gene3D" id="3.30.9.10">
    <property type="entry name" value="D-Amino Acid Oxidase, subunit A, domain 2"/>
    <property type="match status" value="1"/>
</dbReference>
<keyword evidence="3" id="KW-1185">Reference proteome</keyword>
<feature type="domain" description="FAD dependent oxidoreductase" evidence="1">
    <location>
        <begin position="58"/>
        <end position="432"/>
    </location>
</feature>
<gene>
    <name evidence="2" type="ORF">GMORB2_4742</name>
</gene>
<evidence type="ECO:0000313" key="2">
    <source>
        <dbReference type="EMBL" id="KAF4119477.1"/>
    </source>
</evidence>
<dbReference type="EMBL" id="JAANYQ010000024">
    <property type="protein sequence ID" value="KAF4119477.1"/>
    <property type="molecule type" value="Genomic_DNA"/>
</dbReference>
<dbReference type="Proteomes" id="UP000749293">
    <property type="component" value="Unassembled WGS sequence"/>
</dbReference>
<dbReference type="OrthoDB" id="429143at2759"/>
<dbReference type="Pfam" id="PF01266">
    <property type="entry name" value="DAO"/>
    <property type="match status" value="1"/>
</dbReference>
<dbReference type="GO" id="GO:0005737">
    <property type="term" value="C:cytoplasm"/>
    <property type="evidence" value="ECO:0007669"/>
    <property type="project" value="TreeGrafter"/>
</dbReference>
<evidence type="ECO:0000313" key="3">
    <source>
        <dbReference type="Proteomes" id="UP000749293"/>
    </source>
</evidence>
<dbReference type="RefSeq" id="XP_035318129.1">
    <property type="nucleotide sequence ID" value="XM_035466716.1"/>
</dbReference>
<organism evidence="2 3">
    <name type="scientific">Geosmithia morbida</name>
    <dbReference type="NCBI Taxonomy" id="1094350"/>
    <lineage>
        <taxon>Eukaryota</taxon>
        <taxon>Fungi</taxon>
        <taxon>Dikarya</taxon>
        <taxon>Ascomycota</taxon>
        <taxon>Pezizomycotina</taxon>
        <taxon>Sordariomycetes</taxon>
        <taxon>Hypocreomycetidae</taxon>
        <taxon>Hypocreales</taxon>
        <taxon>Bionectriaceae</taxon>
        <taxon>Geosmithia</taxon>
    </lineage>
</organism>